<dbReference type="PANTHER" id="PTHR47506">
    <property type="entry name" value="TRANSCRIPTIONAL REGULATORY PROTEIN"/>
    <property type="match status" value="1"/>
</dbReference>
<dbReference type="PROSITE" id="PS50977">
    <property type="entry name" value="HTH_TETR_2"/>
    <property type="match status" value="1"/>
</dbReference>
<sequence length="194" mass="22036">METAKETTLQRILKIGGDLIIQKGFNNVGINEVLSAVDIPKGSFYYYFKSKEDFGLQIIKNYGDESLKLLHSYFNDKTKNPKERFMTFFQDIRLGYIQKDFTEGCLLGNCSLELSDLKSSYAHGVANELNRWEALFEACIKEGQKDGSIGNPTEAKKLAAYMLNNWEGAILRMKSTKSAKPLSLFIEFTEELLT</sequence>
<evidence type="ECO:0000313" key="6">
    <source>
        <dbReference type="EMBL" id="SHG44080.1"/>
    </source>
</evidence>
<dbReference type="RefSeq" id="WP_073177304.1">
    <property type="nucleotide sequence ID" value="NZ_FQWL01000002.1"/>
</dbReference>
<feature type="domain" description="HTH tetR-type" evidence="5">
    <location>
        <begin position="6"/>
        <end position="66"/>
    </location>
</feature>
<name>A0A1M5JUV9_9FLAO</name>
<dbReference type="STRING" id="570519.SAMN04488116_1221"/>
<gene>
    <name evidence="6" type="ORF">SAMN04488116_1221</name>
</gene>
<dbReference type="Gene3D" id="1.10.357.10">
    <property type="entry name" value="Tetracycline Repressor, domain 2"/>
    <property type="match status" value="1"/>
</dbReference>
<evidence type="ECO:0000256" key="2">
    <source>
        <dbReference type="ARBA" id="ARBA00023125"/>
    </source>
</evidence>
<evidence type="ECO:0000256" key="4">
    <source>
        <dbReference type="PROSITE-ProRule" id="PRU00335"/>
    </source>
</evidence>
<dbReference type="GO" id="GO:0003677">
    <property type="term" value="F:DNA binding"/>
    <property type="evidence" value="ECO:0007669"/>
    <property type="project" value="UniProtKB-UniRule"/>
</dbReference>
<dbReference type="Pfam" id="PF16925">
    <property type="entry name" value="TetR_C_13"/>
    <property type="match status" value="1"/>
</dbReference>
<dbReference type="Pfam" id="PF00440">
    <property type="entry name" value="TetR_N"/>
    <property type="match status" value="1"/>
</dbReference>
<dbReference type="InterPro" id="IPR009057">
    <property type="entry name" value="Homeodomain-like_sf"/>
</dbReference>
<keyword evidence="1" id="KW-0805">Transcription regulation</keyword>
<dbReference type="SUPFAM" id="SSF46689">
    <property type="entry name" value="Homeodomain-like"/>
    <property type="match status" value="1"/>
</dbReference>
<dbReference type="InterPro" id="IPR011075">
    <property type="entry name" value="TetR_C"/>
</dbReference>
<dbReference type="SUPFAM" id="SSF48498">
    <property type="entry name" value="Tetracyclin repressor-like, C-terminal domain"/>
    <property type="match status" value="1"/>
</dbReference>
<feature type="DNA-binding region" description="H-T-H motif" evidence="4">
    <location>
        <begin position="29"/>
        <end position="48"/>
    </location>
</feature>
<accession>A0A1M5JUV9</accession>
<dbReference type="PANTHER" id="PTHR47506:SF6">
    <property type="entry name" value="HTH-TYPE TRANSCRIPTIONAL REPRESSOR NEMR"/>
    <property type="match status" value="1"/>
</dbReference>
<keyword evidence="3" id="KW-0804">Transcription</keyword>
<dbReference type="OrthoDB" id="9787680at2"/>
<dbReference type="InterPro" id="IPR036271">
    <property type="entry name" value="Tet_transcr_reg_TetR-rel_C_sf"/>
</dbReference>
<keyword evidence="7" id="KW-1185">Reference proteome</keyword>
<evidence type="ECO:0000259" key="5">
    <source>
        <dbReference type="PROSITE" id="PS50977"/>
    </source>
</evidence>
<dbReference type="EMBL" id="FQWL01000002">
    <property type="protein sequence ID" value="SHG44080.1"/>
    <property type="molecule type" value="Genomic_DNA"/>
</dbReference>
<dbReference type="AlphaFoldDB" id="A0A1M5JUV9"/>
<evidence type="ECO:0000256" key="1">
    <source>
        <dbReference type="ARBA" id="ARBA00023015"/>
    </source>
</evidence>
<dbReference type="Proteomes" id="UP000184532">
    <property type="component" value="Unassembled WGS sequence"/>
</dbReference>
<dbReference type="InterPro" id="IPR001647">
    <property type="entry name" value="HTH_TetR"/>
</dbReference>
<organism evidence="6 7">
    <name type="scientific">Flagellimonas flava</name>
    <dbReference type="NCBI Taxonomy" id="570519"/>
    <lineage>
        <taxon>Bacteria</taxon>
        <taxon>Pseudomonadati</taxon>
        <taxon>Bacteroidota</taxon>
        <taxon>Flavobacteriia</taxon>
        <taxon>Flavobacteriales</taxon>
        <taxon>Flavobacteriaceae</taxon>
        <taxon>Flagellimonas</taxon>
    </lineage>
</organism>
<keyword evidence="2 4" id="KW-0238">DNA-binding</keyword>
<proteinExistence type="predicted"/>
<evidence type="ECO:0000313" key="7">
    <source>
        <dbReference type="Proteomes" id="UP000184532"/>
    </source>
</evidence>
<protein>
    <submittedName>
        <fullName evidence="6">Transcriptional regulator, TetR family</fullName>
    </submittedName>
</protein>
<reference evidence="7" key="1">
    <citation type="submission" date="2016-11" db="EMBL/GenBank/DDBJ databases">
        <authorList>
            <person name="Varghese N."/>
            <person name="Submissions S."/>
        </authorList>
    </citation>
    <scope>NUCLEOTIDE SEQUENCE [LARGE SCALE GENOMIC DNA]</scope>
    <source>
        <strain evidence="7">DSM 22638</strain>
    </source>
</reference>
<evidence type="ECO:0000256" key="3">
    <source>
        <dbReference type="ARBA" id="ARBA00023163"/>
    </source>
</evidence>